<evidence type="ECO:0008006" key="12">
    <source>
        <dbReference type="Google" id="ProtNLM"/>
    </source>
</evidence>
<dbReference type="InterPro" id="IPR044669">
    <property type="entry name" value="YneE/VCCN1/2-like"/>
</dbReference>
<evidence type="ECO:0000256" key="6">
    <source>
        <dbReference type="ARBA" id="ARBA00023065"/>
    </source>
</evidence>
<keyword evidence="2" id="KW-0813">Transport</keyword>
<feature type="transmembrane region" description="Helical" evidence="9">
    <location>
        <begin position="242"/>
        <end position="261"/>
    </location>
</feature>
<dbReference type="RefSeq" id="WP_015691778.1">
    <property type="nucleotide sequence ID" value="NC_016940.1"/>
</dbReference>
<accession>H6L6J9</accession>
<keyword evidence="3" id="KW-1003">Cell membrane</keyword>
<sequence length="309" mass="35600">MIIYKPSGSFFRDIRHFNRTAVIRRLIAYVLFYGLAVAALAALFLWADWSKYLKLDGLSSIFSFLGVVLSILLVFRTNTAYDRWWEGRKQWGALVNHSRNLAIVGQVCFPEENKALRHRLALLISNFCLAFKEHLREGVRLEELIELTARDRQLYAEQQHLPAYISAQIQQLVVQAYRRGEIRELDQLNFKPHTQALLDVLGACERIKKTPIPFSYEIFLRLFIVCYALILPFVILPSFGFWGLPVLMLILFAFLGLELMAAEIQDPFGRDCNDLPTGDMAHTIRKNVFEILEAKHEKGSLTSNYSKLS</sequence>
<dbReference type="PANTHER" id="PTHR33281:SF19">
    <property type="entry name" value="VOLTAGE-DEPENDENT ANION CHANNEL-FORMING PROTEIN YNEE"/>
    <property type="match status" value="1"/>
</dbReference>
<evidence type="ECO:0000256" key="3">
    <source>
        <dbReference type="ARBA" id="ARBA00022475"/>
    </source>
</evidence>
<dbReference type="STRING" id="984262.SGRA_1406"/>
<keyword evidence="6" id="KW-0406">Ion transport</keyword>
<evidence type="ECO:0000256" key="9">
    <source>
        <dbReference type="SAM" id="Phobius"/>
    </source>
</evidence>
<evidence type="ECO:0000256" key="5">
    <source>
        <dbReference type="ARBA" id="ARBA00022989"/>
    </source>
</evidence>
<dbReference type="GO" id="GO:0005886">
    <property type="term" value="C:plasma membrane"/>
    <property type="evidence" value="ECO:0007669"/>
    <property type="project" value="UniProtKB-SubCell"/>
</dbReference>
<reference evidence="10 11" key="1">
    <citation type="journal article" date="2012" name="Stand. Genomic Sci.">
        <title>Complete genome sequencing and analysis of Saprospira grandis str. Lewin, a predatory marine bacterium.</title>
        <authorList>
            <person name="Saw J.H."/>
            <person name="Yuryev A."/>
            <person name="Kanbe M."/>
            <person name="Hou S."/>
            <person name="Young A.G."/>
            <person name="Aizawa S."/>
            <person name="Alam M."/>
        </authorList>
    </citation>
    <scope>NUCLEOTIDE SEQUENCE [LARGE SCALE GENOMIC DNA]</scope>
    <source>
        <strain evidence="10 11">Lewin</strain>
    </source>
</reference>
<comment type="subcellular location">
    <subcellularLocation>
        <location evidence="1">Cell membrane</location>
        <topology evidence="1">Multi-pass membrane protein</topology>
    </subcellularLocation>
</comment>
<gene>
    <name evidence="10" type="ordered locus">SGRA_1406</name>
</gene>
<feature type="transmembrane region" description="Helical" evidence="9">
    <location>
        <begin position="218"/>
        <end position="236"/>
    </location>
</feature>
<evidence type="ECO:0000256" key="8">
    <source>
        <dbReference type="ARBA" id="ARBA00034708"/>
    </source>
</evidence>
<dbReference type="EMBL" id="CP002831">
    <property type="protein sequence ID" value="AFC24141.1"/>
    <property type="molecule type" value="Genomic_DNA"/>
</dbReference>
<evidence type="ECO:0000256" key="2">
    <source>
        <dbReference type="ARBA" id="ARBA00022448"/>
    </source>
</evidence>
<dbReference type="Proteomes" id="UP000007519">
    <property type="component" value="Chromosome"/>
</dbReference>
<dbReference type="KEGG" id="sgn:SGRA_1406"/>
<dbReference type="OrthoDB" id="445589at2"/>
<keyword evidence="11" id="KW-1185">Reference proteome</keyword>
<evidence type="ECO:0000256" key="4">
    <source>
        <dbReference type="ARBA" id="ARBA00022692"/>
    </source>
</evidence>
<evidence type="ECO:0000256" key="7">
    <source>
        <dbReference type="ARBA" id="ARBA00023136"/>
    </source>
</evidence>
<protein>
    <recommendedName>
        <fullName evidence="12">Bestrophin</fullName>
    </recommendedName>
</protein>
<comment type="similarity">
    <text evidence="8">Belongs to the anion channel-forming bestrophin (TC 1.A.46) family.</text>
</comment>
<dbReference type="GO" id="GO:0005254">
    <property type="term" value="F:chloride channel activity"/>
    <property type="evidence" value="ECO:0007669"/>
    <property type="project" value="InterPro"/>
</dbReference>
<dbReference type="AlphaFoldDB" id="H6L6J9"/>
<dbReference type="eggNOG" id="COG3781">
    <property type="taxonomic scope" value="Bacteria"/>
</dbReference>
<keyword evidence="7 9" id="KW-0472">Membrane</keyword>
<dbReference type="HOGENOM" id="CLU_029790_4_1_10"/>
<organism evidence="10 11">
    <name type="scientific">Saprospira grandis (strain Lewin)</name>
    <dbReference type="NCBI Taxonomy" id="984262"/>
    <lineage>
        <taxon>Bacteria</taxon>
        <taxon>Pseudomonadati</taxon>
        <taxon>Bacteroidota</taxon>
        <taxon>Saprospiria</taxon>
        <taxon>Saprospirales</taxon>
        <taxon>Saprospiraceae</taxon>
        <taxon>Saprospira</taxon>
    </lineage>
</organism>
<evidence type="ECO:0000313" key="10">
    <source>
        <dbReference type="EMBL" id="AFC24141.1"/>
    </source>
</evidence>
<dbReference type="Pfam" id="PF25539">
    <property type="entry name" value="Bestrophin_2"/>
    <property type="match status" value="1"/>
</dbReference>
<evidence type="ECO:0000256" key="1">
    <source>
        <dbReference type="ARBA" id="ARBA00004651"/>
    </source>
</evidence>
<dbReference type="PANTHER" id="PTHR33281">
    <property type="entry name" value="UPF0187 PROTEIN YNEE"/>
    <property type="match status" value="1"/>
</dbReference>
<proteinExistence type="inferred from homology"/>
<feature type="transmembrane region" description="Helical" evidence="9">
    <location>
        <begin position="26"/>
        <end position="46"/>
    </location>
</feature>
<keyword evidence="5 9" id="KW-1133">Transmembrane helix</keyword>
<feature type="transmembrane region" description="Helical" evidence="9">
    <location>
        <begin position="58"/>
        <end position="75"/>
    </location>
</feature>
<keyword evidence="4 9" id="KW-0812">Transmembrane</keyword>
<name>H6L6J9_SAPGL</name>
<evidence type="ECO:0000313" key="11">
    <source>
        <dbReference type="Proteomes" id="UP000007519"/>
    </source>
</evidence>